<dbReference type="eggNOG" id="ENOG502S7S3">
    <property type="taxonomic scope" value="Eukaryota"/>
</dbReference>
<reference evidence="8" key="2">
    <citation type="journal article" date="2012" name="G3 (Bethesda)">
        <title>Pichia sorbitophila, an interspecies yeast hybrid reveals early steps of genome resolution following polyploidization.</title>
        <authorList>
            <person name="Leh Louis V."/>
            <person name="Despons L."/>
            <person name="Friedrich A."/>
            <person name="Martin T."/>
            <person name="Durrens P."/>
            <person name="Casaregola S."/>
            <person name="Neuveglise C."/>
            <person name="Fairhead C."/>
            <person name="Marck C."/>
            <person name="Cruz J.A."/>
            <person name="Straub M.L."/>
            <person name="Kugler V."/>
            <person name="Sacerdot C."/>
            <person name="Uzunov Z."/>
            <person name="Thierry A."/>
            <person name="Weiss S."/>
            <person name="Bleykasten C."/>
            <person name="De Montigny J."/>
            <person name="Jacques N."/>
            <person name="Jung P."/>
            <person name="Lemaire M."/>
            <person name="Mallet S."/>
            <person name="Morel G."/>
            <person name="Richard G.F."/>
            <person name="Sarkar A."/>
            <person name="Savel G."/>
            <person name="Schacherer J."/>
            <person name="Seret M.L."/>
            <person name="Talla E."/>
            <person name="Samson G."/>
            <person name="Jubin C."/>
            <person name="Poulain J."/>
            <person name="Vacherie B."/>
            <person name="Barbe V."/>
            <person name="Pelletier E."/>
            <person name="Sherman D.J."/>
            <person name="Westhof E."/>
            <person name="Weissenbach J."/>
            <person name="Baret P.V."/>
            <person name="Wincker P."/>
            <person name="Gaillardin C."/>
            <person name="Dujon B."/>
            <person name="Souciet J.L."/>
        </authorList>
    </citation>
    <scope>NUCLEOTIDE SEQUENCE [LARGE SCALE GENOMIC DNA]</scope>
    <source>
        <strain evidence="8">ATCC MYA-4447 / BCRC 22081 / CBS 7064 / NBRC 10061 / NRRL Y-12695</strain>
    </source>
</reference>
<evidence type="ECO:0000259" key="5">
    <source>
        <dbReference type="Pfam" id="PF00327"/>
    </source>
</evidence>
<dbReference type="CDD" id="cd01658">
    <property type="entry name" value="Ribosomal_L30"/>
    <property type="match status" value="1"/>
</dbReference>
<reference evidence="7" key="1">
    <citation type="submission" date="2011-10" db="EMBL/GenBank/DDBJ databases">
        <authorList>
            <person name="Genoscope - CEA"/>
        </authorList>
    </citation>
    <scope>NUCLEOTIDE SEQUENCE</scope>
</reference>
<dbReference type="STRING" id="559304.G8Y5V9"/>
<sequence>MSSVAQASKAMYYRIMQVRSSIGVGPKIRSNLEALGLKKRNHVVFQRVSPQTAHKLARVKELVKIELVDRPKTREELSQERKYEPGFTLVKEGSS</sequence>
<dbReference type="Pfam" id="PF00327">
    <property type="entry name" value="Ribosomal_L30"/>
    <property type="match status" value="1"/>
</dbReference>
<keyword evidence="3" id="KW-0687">Ribonucleoprotein</keyword>
<accession>G8Y5V9</accession>
<dbReference type="AlphaFoldDB" id="G8Y5V9"/>
<dbReference type="EMBL" id="FO082049">
    <property type="protein sequence ID" value="CCE83989.1"/>
    <property type="molecule type" value="Genomic_DNA"/>
</dbReference>
<organism evidence="7 8">
    <name type="scientific">Pichia sorbitophila (strain ATCC MYA-4447 / BCRC 22081 / CBS 7064 / NBRC 10061 / NRRL Y-12695)</name>
    <name type="common">Hybrid yeast</name>
    <dbReference type="NCBI Taxonomy" id="559304"/>
    <lineage>
        <taxon>Eukaryota</taxon>
        <taxon>Fungi</taxon>
        <taxon>Dikarya</taxon>
        <taxon>Ascomycota</taxon>
        <taxon>Saccharomycotina</taxon>
        <taxon>Pichiomycetes</taxon>
        <taxon>Debaryomycetaceae</taxon>
        <taxon>Millerozyma</taxon>
    </lineage>
</organism>
<dbReference type="GO" id="GO:0015934">
    <property type="term" value="C:large ribosomal subunit"/>
    <property type="evidence" value="ECO:0007669"/>
    <property type="project" value="InterPro"/>
</dbReference>
<dbReference type="PANTHER" id="PTHR15892:SF2">
    <property type="entry name" value="LARGE RIBOSOMAL SUBUNIT PROTEIN UL30M"/>
    <property type="match status" value="1"/>
</dbReference>
<protein>
    <recommendedName>
        <fullName evidence="4">Large ribosomal subunit protein uL30m</fullName>
    </recommendedName>
</protein>
<dbReference type="OrthoDB" id="509901at2759"/>
<dbReference type="SUPFAM" id="SSF55129">
    <property type="entry name" value="Ribosomal protein L30p/L7e"/>
    <property type="match status" value="1"/>
</dbReference>
<dbReference type="FunCoup" id="G8Y5V9">
    <property type="interactions" value="305"/>
</dbReference>
<dbReference type="Proteomes" id="UP000005222">
    <property type="component" value="Chromosome L"/>
</dbReference>
<dbReference type="EMBL" id="FO082048">
    <property type="protein sequence ID" value="CCE85020.1"/>
    <property type="molecule type" value="Genomic_DNA"/>
</dbReference>
<evidence type="ECO:0000313" key="7">
    <source>
        <dbReference type="EMBL" id="CCE85020.1"/>
    </source>
</evidence>
<dbReference type="Gene3D" id="3.30.1390.20">
    <property type="entry name" value="Ribosomal protein L30, ferredoxin-like fold domain"/>
    <property type="match status" value="1"/>
</dbReference>
<keyword evidence="8" id="KW-1185">Reference proteome</keyword>
<feature type="domain" description="Large ribosomal subunit protein uL30-like ferredoxin-like fold" evidence="5">
    <location>
        <begin position="13"/>
        <end position="63"/>
    </location>
</feature>
<dbReference type="GO" id="GO:0006412">
    <property type="term" value="P:translation"/>
    <property type="evidence" value="ECO:0007669"/>
    <property type="project" value="InterPro"/>
</dbReference>
<dbReference type="InParanoid" id="G8Y5V9"/>
<evidence type="ECO:0000313" key="8">
    <source>
        <dbReference type="Proteomes" id="UP000005222"/>
    </source>
</evidence>
<evidence type="ECO:0000256" key="3">
    <source>
        <dbReference type="ARBA" id="ARBA00023274"/>
    </source>
</evidence>
<dbReference type="InterPro" id="IPR036919">
    <property type="entry name" value="Ribo_uL30_ferredoxin-like_sf"/>
</dbReference>
<dbReference type="Proteomes" id="UP000005222">
    <property type="component" value="Chromosome K"/>
</dbReference>
<evidence type="ECO:0000256" key="2">
    <source>
        <dbReference type="ARBA" id="ARBA00022980"/>
    </source>
</evidence>
<evidence type="ECO:0000313" key="6">
    <source>
        <dbReference type="EMBL" id="CCE83989.1"/>
    </source>
</evidence>
<proteinExistence type="inferred from homology"/>
<dbReference type="HOGENOM" id="CLU_131047_0_2_1"/>
<evidence type="ECO:0000256" key="4">
    <source>
        <dbReference type="ARBA" id="ARBA00035281"/>
    </source>
</evidence>
<dbReference type="GO" id="GO:0005739">
    <property type="term" value="C:mitochondrion"/>
    <property type="evidence" value="ECO:0007669"/>
    <property type="project" value="TreeGrafter"/>
</dbReference>
<evidence type="ECO:0000256" key="1">
    <source>
        <dbReference type="ARBA" id="ARBA00007594"/>
    </source>
</evidence>
<dbReference type="InterPro" id="IPR005996">
    <property type="entry name" value="Ribosomal_uL30_bac-type"/>
</dbReference>
<gene>
    <name evidence="7" type="primary">Piso0_004587</name>
    <name evidence="6" type="ORF">GNLVRS01_PISO0K20162g</name>
    <name evidence="7" type="ORF">GNLVRS01_PISO0L20163g</name>
</gene>
<comment type="similarity">
    <text evidence="1">Belongs to the universal ribosomal protein uL30 family.</text>
</comment>
<keyword evidence="2" id="KW-0689">Ribosomal protein</keyword>
<dbReference type="PANTHER" id="PTHR15892">
    <property type="entry name" value="MITOCHONDRIAL RIBOSOMAL PROTEIN L30"/>
    <property type="match status" value="1"/>
</dbReference>
<dbReference type="GO" id="GO:0003735">
    <property type="term" value="F:structural constituent of ribosome"/>
    <property type="evidence" value="ECO:0007669"/>
    <property type="project" value="InterPro"/>
</dbReference>
<name>G8Y5V9_PICSO</name>
<dbReference type="InterPro" id="IPR016082">
    <property type="entry name" value="Ribosomal_uL30_ferredoxin-like"/>
</dbReference>